<dbReference type="OrthoDB" id="2938924at2"/>
<dbReference type="PIR" id="C83799">
    <property type="entry name" value="C83799"/>
</dbReference>
<feature type="domain" description="LiaF transmembrane" evidence="2">
    <location>
        <begin position="8"/>
        <end position="98"/>
    </location>
</feature>
<gene>
    <name evidence="3" type="ordered locus">BH1195</name>
</gene>
<keyword evidence="4" id="KW-1185">Reference proteome</keyword>
<dbReference type="KEGG" id="bha:BH1195"/>
<dbReference type="EMBL" id="BA000004">
    <property type="protein sequence ID" value="BAB04914.1"/>
    <property type="molecule type" value="Genomic_DNA"/>
</dbReference>
<protein>
    <submittedName>
        <fullName evidence="3">BH1195 protein</fullName>
    </submittedName>
</protein>
<dbReference type="HOGENOM" id="CLU_1988190_0_0_9"/>
<proteinExistence type="predicted"/>
<feature type="transmembrane region" description="Helical" evidence="1">
    <location>
        <begin position="60"/>
        <end position="89"/>
    </location>
</feature>
<keyword evidence="1" id="KW-1133">Transmembrane helix</keyword>
<keyword evidence="1" id="KW-0812">Transmembrane</keyword>
<evidence type="ECO:0000313" key="3">
    <source>
        <dbReference type="EMBL" id="BAB04914.1"/>
    </source>
</evidence>
<accession>Q9KDL7</accession>
<dbReference type="Proteomes" id="UP000001258">
    <property type="component" value="Chromosome"/>
</dbReference>
<reference evidence="3 4" key="1">
    <citation type="journal article" date="2000" name="Nucleic Acids Res.">
        <title>Complete genome sequence of the alkaliphilic bacterium Bacillus halodurans and genomic sequence comparison with Bacillus subtilis.</title>
        <authorList>
            <person name="Takami H."/>
            <person name="Nakasone K."/>
            <person name="Takaki Y."/>
            <person name="Maeno G."/>
            <person name="Sasaki R."/>
            <person name="Masui N."/>
            <person name="Fuji F."/>
            <person name="Hirama C."/>
            <person name="Nakamura Y."/>
            <person name="Ogasawara N."/>
            <person name="Kuhara S."/>
            <person name="Horikoshi K."/>
        </authorList>
    </citation>
    <scope>NUCLEOTIDE SEQUENCE [LARGE SCALE GENOMIC DNA]</scope>
    <source>
        <strain evidence="4">ATCC BAA-125 / DSM 18197 / FERM 7344 / JCM 9153 / C-125</strain>
    </source>
</reference>
<dbReference type="RefSeq" id="WP_010897364.1">
    <property type="nucleotide sequence ID" value="NC_002570.2"/>
</dbReference>
<dbReference type="eggNOG" id="COG4758">
    <property type="taxonomic scope" value="Bacteria"/>
</dbReference>
<organism evidence="3 4">
    <name type="scientific">Halalkalibacterium halodurans (strain ATCC BAA-125 / DSM 18197 / FERM 7344 / JCM 9153 / C-125)</name>
    <name type="common">Bacillus halodurans</name>
    <dbReference type="NCBI Taxonomy" id="272558"/>
    <lineage>
        <taxon>Bacteria</taxon>
        <taxon>Bacillati</taxon>
        <taxon>Bacillota</taxon>
        <taxon>Bacilli</taxon>
        <taxon>Bacillales</taxon>
        <taxon>Bacillaceae</taxon>
        <taxon>Halalkalibacterium (ex Joshi et al. 2022)</taxon>
    </lineage>
</organism>
<dbReference type="InterPro" id="IPR054331">
    <property type="entry name" value="LiaF_TM"/>
</dbReference>
<evidence type="ECO:0000259" key="2">
    <source>
        <dbReference type="Pfam" id="PF22570"/>
    </source>
</evidence>
<evidence type="ECO:0000256" key="1">
    <source>
        <dbReference type="SAM" id="Phobius"/>
    </source>
</evidence>
<dbReference type="Pfam" id="PF22570">
    <property type="entry name" value="LiaF-TM"/>
    <property type="match status" value="1"/>
</dbReference>
<dbReference type="AlphaFoldDB" id="Q9KDL7"/>
<feature type="transmembrane region" description="Helical" evidence="1">
    <location>
        <begin position="7"/>
        <end position="40"/>
    </location>
</feature>
<keyword evidence="1" id="KW-0472">Membrane</keyword>
<dbReference type="STRING" id="272558.gene:10727089"/>
<name>Q9KDL7_HALH5</name>
<evidence type="ECO:0000313" key="4">
    <source>
        <dbReference type="Proteomes" id="UP000001258"/>
    </source>
</evidence>
<sequence>MKGAGKWIFGILLVIIGANMILGMFNIHLGGIIGLVLGALLLYWGYQQWQARGKLSFGSVLLLAFGSILVMGGLGGVIGLAVAILFIYFGYRLLKKSDNDEEQPMDVALEKRPTTRAYDSIDEEFNKMMKKYDEA</sequence>